<dbReference type="GO" id="GO:0046872">
    <property type="term" value="F:metal ion binding"/>
    <property type="evidence" value="ECO:0007669"/>
    <property type="project" value="UniProtKB-KW"/>
</dbReference>
<feature type="binding site" evidence="11">
    <location>
        <position position="194"/>
    </location>
    <ligand>
        <name>alpha-D-mannose 1-phosphate</name>
        <dbReference type="ChEBI" id="CHEBI:58409"/>
    </ligand>
</feature>
<evidence type="ECO:0000256" key="8">
    <source>
        <dbReference type="ARBA" id="ARBA00022842"/>
    </source>
</evidence>
<evidence type="ECO:0000256" key="10">
    <source>
        <dbReference type="PIRSR" id="PIRSR605002-1"/>
    </source>
</evidence>
<dbReference type="PANTHER" id="PTHR10466:SF0">
    <property type="entry name" value="PHOSPHOMANNOMUTASE"/>
    <property type="match status" value="1"/>
</dbReference>
<comment type="caution">
    <text evidence="13">The sequence shown here is derived from an EMBL/GenBank/DDBJ whole genome shotgun (WGS) entry which is preliminary data.</text>
</comment>
<dbReference type="GO" id="GO:0009298">
    <property type="term" value="P:GDP-mannose biosynthetic process"/>
    <property type="evidence" value="ECO:0007669"/>
    <property type="project" value="UniProtKB-UniPathway"/>
</dbReference>
<dbReference type="GO" id="GO:0016791">
    <property type="term" value="F:phosphatase activity"/>
    <property type="evidence" value="ECO:0007669"/>
    <property type="project" value="UniProtKB-ARBA"/>
</dbReference>
<dbReference type="InterPro" id="IPR005002">
    <property type="entry name" value="PMM"/>
</dbReference>
<dbReference type="InterPro" id="IPR043169">
    <property type="entry name" value="PMM_cap"/>
</dbReference>
<comment type="pathway">
    <text evidence="2">Nucleotide-sugar biosynthesis; GDP-alpha-D-mannose biosynthesis; alpha-D-mannose 1-phosphate from D-fructose 6-phosphate: step 2/2.</text>
</comment>
<dbReference type="InterPro" id="IPR006379">
    <property type="entry name" value="HAD-SF_hydro_IIB"/>
</dbReference>
<comment type="cofactor">
    <cofactor evidence="12">
        <name>Mg(2+)</name>
        <dbReference type="ChEBI" id="CHEBI:18420"/>
    </cofactor>
</comment>
<evidence type="ECO:0000256" key="4">
    <source>
        <dbReference type="ARBA" id="ARBA00011738"/>
    </source>
</evidence>
<comment type="similarity">
    <text evidence="3">Belongs to the eukaryotic PMM family.</text>
</comment>
<organism evidence="13 14">
    <name type="scientific">Candidatus Yanofskybacteria bacterium CG10_big_fil_rev_8_21_14_0_10_36_16</name>
    <dbReference type="NCBI Taxonomy" id="1975096"/>
    <lineage>
        <taxon>Bacteria</taxon>
        <taxon>Candidatus Yanofskyibacteriota</taxon>
    </lineage>
</organism>
<evidence type="ECO:0000256" key="3">
    <source>
        <dbReference type="ARBA" id="ARBA00009736"/>
    </source>
</evidence>
<evidence type="ECO:0000256" key="6">
    <source>
        <dbReference type="ARBA" id="ARBA00022490"/>
    </source>
</evidence>
<feature type="active site" description="Proton donor/acceptor" evidence="10">
    <location>
        <position position="23"/>
    </location>
</feature>
<dbReference type="SUPFAM" id="SSF56784">
    <property type="entry name" value="HAD-like"/>
    <property type="match status" value="1"/>
</dbReference>
<feature type="binding site" evidence="11">
    <location>
        <position position="140"/>
    </location>
    <ligand>
        <name>alpha-D-mannose 1-phosphate</name>
        <dbReference type="ChEBI" id="CHEBI:58409"/>
    </ligand>
</feature>
<evidence type="ECO:0000313" key="13">
    <source>
        <dbReference type="EMBL" id="PJE51559.1"/>
    </source>
</evidence>
<dbReference type="Proteomes" id="UP000228496">
    <property type="component" value="Unassembled WGS sequence"/>
</dbReference>
<feature type="binding site" evidence="12">
    <location>
        <position position="21"/>
    </location>
    <ligand>
        <name>Mg(2+)</name>
        <dbReference type="ChEBI" id="CHEBI:18420"/>
        <label>1</label>
    </ligand>
</feature>
<gene>
    <name evidence="13" type="ORF">COV29_00160</name>
</gene>
<dbReference type="UniPathway" id="UPA00126">
    <property type="reaction ID" value="UER00424"/>
</dbReference>
<reference evidence="13 14" key="1">
    <citation type="submission" date="2017-09" db="EMBL/GenBank/DDBJ databases">
        <title>Depth-based differentiation of microbial function through sediment-hosted aquifers and enrichment of novel symbionts in the deep terrestrial subsurface.</title>
        <authorList>
            <person name="Probst A.J."/>
            <person name="Ladd B."/>
            <person name="Jarett J.K."/>
            <person name="Geller-Mcgrath D.E."/>
            <person name="Sieber C.M."/>
            <person name="Emerson J.B."/>
            <person name="Anantharaman K."/>
            <person name="Thomas B.C."/>
            <person name="Malmstrom R."/>
            <person name="Stieglmeier M."/>
            <person name="Klingl A."/>
            <person name="Woyke T."/>
            <person name="Ryan C.M."/>
            <person name="Banfield J.F."/>
        </authorList>
    </citation>
    <scope>NUCLEOTIDE SEQUENCE [LARGE SCALE GENOMIC DNA]</scope>
    <source>
        <strain evidence="13">CG10_big_fil_rev_8_21_14_0_10_36_16</strain>
    </source>
</reference>
<evidence type="ECO:0000256" key="9">
    <source>
        <dbReference type="ARBA" id="ARBA00023235"/>
    </source>
</evidence>
<keyword evidence="7 12" id="KW-0479">Metal-binding</keyword>
<dbReference type="Pfam" id="PF03332">
    <property type="entry name" value="PMM"/>
    <property type="match status" value="1"/>
</dbReference>
<name>A0A2J0Q8V2_9BACT</name>
<dbReference type="GO" id="GO:0006013">
    <property type="term" value="P:mannose metabolic process"/>
    <property type="evidence" value="ECO:0007669"/>
    <property type="project" value="TreeGrafter"/>
</dbReference>
<feature type="binding site" evidence="12">
    <location>
        <position position="23"/>
    </location>
    <ligand>
        <name>Mg(2+)</name>
        <dbReference type="ChEBI" id="CHEBI:18420"/>
        <label>1</label>
    </ligand>
</feature>
<keyword evidence="13" id="KW-0378">Hydrolase</keyword>
<dbReference type="Gene3D" id="3.30.1240.20">
    <property type="match status" value="1"/>
</dbReference>
<dbReference type="InterPro" id="IPR036412">
    <property type="entry name" value="HAD-like_sf"/>
</dbReference>
<evidence type="ECO:0000256" key="11">
    <source>
        <dbReference type="PIRSR" id="PIRSR605002-2"/>
    </source>
</evidence>
<evidence type="ECO:0000256" key="12">
    <source>
        <dbReference type="PIRSR" id="PIRSR605002-3"/>
    </source>
</evidence>
<evidence type="ECO:0000256" key="5">
    <source>
        <dbReference type="ARBA" id="ARBA00012730"/>
    </source>
</evidence>
<dbReference type="GO" id="GO:0004615">
    <property type="term" value="F:phosphomannomutase activity"/>
    <property type="evidence" value="ECO:0007669"/>
    <property type="project" value="UniProtKB-EC"/>
</dbReference>
<sequence>MKKPIIKLSEVPKDKSLIVFDLDGTLTVSKSNLDKEMAELLKKLLESKHVAVIGGGTYKQFSDQLVSRLKAPEKLLEKLFLFPTTSTTFYRYLGNKWKQIYSYDFTPDQKEKIFSAFKKVFEDLGYSNPKKAYGKVIEDRGTQITFSAVGQKAPVKAKEDWKKKNNKTRMKMIKMLQKELPKMEVKAGGLTSIDVTREGIDKKYGIEQIKKTLKIPYDSMLFVGDALFEGGNDSAVLKTTVPAYKVKDTKDTKKLIKFLLS</sequence>
<dbReference type="Gene3D" id="3.40.50.1000">
    <property type="entry name" value="HAD superfamily/HAD-like"/>
    <property type="match status" value="1"/>
</dbReference>
<feature type="binding site" evidence="11">
    <location>
        <position position="192"/>
    </location>
    <ligand>
        <name>alpha-D-mannose 1-phosphate</name>
        <dbReference type="ChEBI" id="CHEBI:58409"/>
    </ligand>
</feature>
<evidence type="ECO:0000256" key="1">
    <source>
        <dbReference type="ARBA" id="ARBA00004496"/>
    </source>
</evidence>
<keyword evidence="9" id="KW-0413">Isomerase</keyword>
<keyword evidence="6" id="KW-0963">Cytoplasm</keyword>
<dbReference type="PANTHER" id="PTHR10466">
    <property type="entry name" value="PHOSPHOMANNOMUTASE"/>
    <property type="match status" value="1"/>
</dbReference>
<feature type="binding site" evidence="12">
    <location>
        <position position="225"/>
    </location>
    <ligand>
        <name>Mg(2+)</name>
        <dbReference type="ChEBI" id="CHEBI:18420"/>
        <label>1</label>
    </ligand>
</feature>
<evidence type="ECO:0000256" key="2">
    <source>
        <dbReference type="ARBA" id="ARBA00004699"/>
    </source>
</evidence>
<dbReference type="GO" id="GO:0006487">
    <property type="term" value="P:protein N-linked glycosylation"/>
    <property type="evidence" value="ECO:0007669"/>
    <property type="project" value="TreeGrafter"/>
</dbReference>
<comment type="subcellular location">
    <subcellularLocation>
        <location evidence="1">Cytoplasm</location>
    </subcellularLocation>
</comment>
<accession>A0A2J0Q8V2</accession>
<feature type="active site" description="Proton donor/acceptor" evidence="10">
    <location>
        <position position="21"/>
    </location>
</feature>
<proteinExistence type="inferred from homology"/>
<dbReference type="EC" id="5.4.2.8" evidence="5"/>
<evidence type="ECO:0000313" key="14">
    <source>
        <dbReference type="Proteomes" id="UP000228496"/>
    </source>
</evidence>
<comment type="subunit">
    <text evidence="4">Homodimer.</text>
</comment>
<protein>
    <recommendedName>
        <fullName evidence="5">phosphomannomutase</fullName>
        <ecNumber evidence="5">5.4.2.8</ecNumber>
    </recommendedName>
</protein>
<evidence type="ECO:0000256" key="7">
    <source>
        <dbReference type="ARBA" id="ARBA00022723"/>
    </source>
</evidence>
<keyword evidence="8 12" id="KW-0460">Magnesium</keyword>
<dbReference type="NCBIfam" id="TIGR01484">
    <property type="entry name" value="HAD-SF-IIB"/>
    <property type="match status" value="1"/>
</dbReference>
<dbReference type="EMBL" id="PCXQ01000001">
    <property type="protein sequence ID" value="PJE51559.1"/>
    <property type="molecule type" value="Genomic_DNA"/>
</dbReference>
<dbReference type="AlphaFoldDB" id="A0A2J0Q8V2"/>
<dbReference type="InterPro" id="IPR023214">
    <property type="entry name" value="HAD_sf"/>
</dbReference>
<dbReference type="GO" id="GO:0005829">
    <property type="term" value="C:cytosol"/>
    <property type="evidence" value="ECO:0007669"/>
    <property type="project" value="TreeGrafter"/>
</dbReference>